<evidence type="ECO:0000313" key="2">
    <source>
        <dbReference type="EMBL" id="CDS89077.1"/>
    </source>
</evidence>
<keyword evidence="1" id="KW-1133">Transmembrane helix</keyword>
<sequence length="137" mass="15769">MSKSELGVKTNLVSELLMISYFFIDSLLKKFIFKDGNLCITFIILFAFWACDFMYNKKYNDLVDEASKLMLLKVDHIASKIMLYSILLIAVFFSANYTRGLDISNLDIGIILLAILFIQSLSKLILYIHFDRKGICN</sequence>
<evidence type="ECO:0000313" key="3">
    <source>
        <dbReference type="EMBL" id="CDS89697.1"/>
    </source>
</evidence>
<feature type="transmembrane region" description="Helical" evidence="1">
    <location>
        <begin position="77"/>
        <end position="98"/>
    </location>
</feature>
<dbReference type="EMBL" id="LK932411">
    <property type="protein sequence ID" value="CDS89697.1"/>
    <property type="molecule type" value="Genomic_DNA"/>
</dbReference>
<keyword evidence="1" id="KW-0472">Membrane</keyword>
<feature type="transmembrane region" description="Helical" evidence="1">
    <location>
        <begin position="36"/>
        <end position="55"/>
    </location>
</feature>
<evidence type="ECO:0000256" key="1">
    <source>
        <dbReference type="SAM" id="Phobius"/>
    </source>
</evidence>
<organism evidence="3">
    <name type="scientific">Clostridioides difficile</name>
    <name type="common">Peptoclostridium difficile</name>
    <dbReference type="NCBI Taxonomy" id="1496"/>
    <lineage>
        <taxon>Bacteria</taxon>
        <taxon>Bacillati</taxon>
        <taxon>Bacillota</taxon>
        <taxon>Clostridia</taxon>
        <taxon>Peptostreptococcales</taxon>
        <taxon>Peptostreptococcaceae</taxon>
        <taxon>Clostridioides</taxon>
    </lineage>
</organism>
<name>A0A069AN83_CLODI</name>
<feature type="transmembrane region" description="Helical" evidence="1">
    <location>
        <begin position="110"/>
        <end position="130"/>
    </location>
</feature>
<gene>
    <name evidence="2" type="ORF">BN1096_700329</name>
    <name evidence="3" type="ORF">BN1097_710328</name>
</gene>
<accession>A0A069AN83</accession>
<proteinExistence type="predicted"/>
<keyword evidence="1" id="KW-0812">Transmembrane</keyword>
<dbReference type="EMBL" id="LK932525">
    <property type="protein sequence ID" value="CDS89077.1"/>
    <property type="molecule type" value="Genomic_DNA"/>
</dbReference>
<protein>
    <submittedName>
        <fullName evidence="2">Putative membrane protein</fullName>
    </submittedName>
</protein>
<dbReference type="RefSeq" id="WP_021367057.1">
    <property type="nucleotide sequence ID" value="NZ_BBYB01000112.1"/>
</dbReference>
<dbReference type="AlphaFoldDB" id="A0A069AN83"/>
<reference evidence="3" key="1">
    <citation type="submission" date="2014-07" db="EMBL/GenBank/DDBJ databases">
        <authorList>
            <person name="Monot Marc"/>
        </authorList>
    </citation>
    <scope>NUCLEOTIDE SEQUENCE</scope>
    <source>
        <strain evidence="3">7032994</strain>
    </source>
</reference>